<organism evidence="4 5">
    <name type="scientific">Streptomyces radicis</name>
    <dbReference type="NCBI Taxonomy" id="1750517"/>
    <lineage>
        <taxon>Bacteria</taxon>
        <taxon>Bacillati</taxon>
        <taxon>Actinomycetota</taxon>
        <taxon>Actinomycetes</taxon>
        <taxon>Kitasatosporales</taxon>
        <taxon>Streptomycetaceae</taxon>
        <taxon>Streptomyces</taxon>
    </lineage>
</organism>
<dbReference type="Proteomes" id="UP000268652">
    <property type="component" value="Unassembled WGS sequence"/>
</dbReference>
<feature type="compositionally biased region" description="Low complexity" evidence="1">
    <location>
        <begin position="233"/>
        <end position="242"/>
    </location>
</feature>
<proteinExistence type="predicted"/>
<feature type="transmembrane region" description="Helical" evidence="2">
    <location>
        <begin position="256"/>
        <end position="277"/>
    </location>
</feature>
<protein>
    <recommendedName>
        <fullName evidence="3">YoaR-like putative peptidoglycan binding domain-containing protein</fullName>
    </recommendedName>
</protein>
<feature type="compositionally biased region" description="Gly residues" evidence="1">
    <location>
        <begin position="52"/>
        <end position="67"/>
    </location>
</feature>
<keyword evidence="2" id="KW-0812">Transmembrane</keyword>
<sequence length="571" mass="58360">MTTRARINIPGSRPIPPIVVRETVEQPAVQEAPTPPPLPTRTGGESMAARGGPQGQGGGAGGQGGAGKKASSWFEPRKPPTPRGTQGPAGGPPEPERERPPGPDTPPGGHPAMTETPSGGIPADWLHQPTETPPAGTPLGLPPRPVGPTAGPATGDMPLRSPAPPAEDDPVSTTMDLGGPFPPPPPPEVTSTGPMAAVGGPYDSGPYDTGPSPVVPPPGPRPPAPVDEDAEPAAEPAAATPKKAAKSARPKGRSKVRLLAVGVIGIAVVAYGAGLYLSPEDVPQGTTVLGIDIGGLSSEEAVERLDAELQRANNDPLTLLIGDQEFELKPSVAGLAVDTEATVDASSGQDYSPVSVYGSLLGAERARDAAFAVDREKLTVALQDLTGDTGAGPVDGTVVFENGQAIGRNGEPGNAIDLDEAADRVESAFRERAATGRNPTVELTASEQQPLVGEEQVQRALTEFGEPAMSGWIWLIAAEREPLPLSPETLSGLLTMEPSDEGNLQPVIDTEALATLYGSRFDGLMIDAGAGLVPITPEHVAAAMVPVLRETATTDDGPGRREAVVEGATEG</sequence>
<feature type="domain" description="YoaR-like putative peptidoglycan binding" evidence="3">
    <location>
        <begin position="328"/>
        <end position="431"/>
    </location>
</feature>
<name>A0ABX9RI20_9ACTN</name>
<dbReference type="EMBL" id="RBDY01000009">
    <property type="protein sequence ID" value="RKN22760.1"/>
    <property type="molecule type" value="Genomic_DNA"/>
</dbReference>
<evidence type="ECO:0000259" key="3">
    <source>
        <dbReference type="Pfam" id="PF12229"/>
    </source>
</evidence>
<gene>
    <name evidence="4" type="ORF">D7318_14495</name>
</gene>
<accession>A0ABX9RI20</accession>
<keyword evidence="2" id="KW-1133">Transmembrane helix</keyword>
<evidence type="ECO:0000313" key="4">
    <source>
        <dbReference type="EMBL" id="RKN22760.1"/>
    </source>
</evidence>
<dbReference type="RefSeq" id="WP_120697449.1">
    <property type="nucleotide sequence ID" value="NZ_RBDX01000009.1"/>
</dbReference>
<dbReference type="Pfam" id="PF12229">
    <property type="entry name" value="PG_binding_4"/>
    <property type="match status" value="1"/>
</dbReference>
<evidence type="ECO:0000256" key="1">
    <source>
        <dbReference type="SAM" id="MobiDB-lite"/>
    </source>
</evidence>
<keyword evidence="5" id="KW-1185">Reference proteome</keyword>
<evidence type="ECO:0000313" key="5">
    <source>
        <dbReference type="Proteomes" id="UP000268652"/>
    </source>
</evidence>
<comment type="caution">
    <text evidence="4">The sequence shown here is derived from an EMBL/GenBank/DDBJ whole genome shotgun (WGS) entry which is preliminary data.</text>
</comment>
<feature type="compositionally biased region" description="Pro residues" evidence="1">
    <location>
        <begin position="131"/>
        <end position="146"/>
    </location>
</feature>
<evidence type="ECO:0000256" key="2">
    <source>
        <dbReference type="SAM" id="Phobius"/>
    </source>
</evidence>
<feature type="region of interest" description="Disordered" evidence="1">
    <location>
        <begin position="552"/>
        <end position="571"/>
    </location>
</feature>
<dbReference type="InterPro" id="IPR022029">
    <property type="entry name" value="YoaR-like_PG-bd"/>
</dbReference>
<feature type="compositionally biased region" description="Pro residues" evidence="1">
    <location>
        <begin position="213"/>
        <end position="225"/>
    </location>
</feature>
<feature type="region of interest" description="Disordered" evidence="1">
    <location>
        <begin position="1"/>
        <end position="251"/>
    </location>
</feature>
<keyword evidence="2" id="KW-0472">Membrane</keyword>
<reference evidence="4 5" key="1">
    <citation type="submission" date="2018-09" db="EMBL/GenBank/DDBJ databases">
        <title>Streptomyces sp. nov. DS1-2, an endophytic actinomycete isolated from roots of Dendrobium scabrilingue.</title>
        <authorList>
            <person name="Kuncharoen N."/>
            <person name="Kudo T."/>
            <person name="Ohkuma M."/>
            <person name="Yuki M."/>
            <person name="Tanasupawat S."/>
        </authorList>
    </citation>
    <scope>NUCLEOTIDE SEQUENCE [LARGE SCALE GENOMIC DNA]</scope>
    <source>
        <strain evidence="4 5">DS1-2</strain>
    </source>
</reference>